<dbReference type="InterPro" id="IPR036767">
    <property type="entry name" value="ApaG_sf"/>
</dbReference>
<organism evidence="2 3">
    <name type="scientific">Siphonobacter curvatus</name>
    <dbReference type="NCBI Taxonomy" id="2094562"/>
    <lineage>
        <taxon>Bacteria</taxon>
        <taxon>Pseudomonadati</taxon>
        <taxon>Bacteroidota</taxon>
        <taxon>Cytophagia</taxon>
        <taxon>Cytophagales</taxon>
        <taxon>Cytophagaceae</taxon>
        <taxon>Siphonobacter</taxon>
    </lineage>
</organism>
<dbReference type="EMBL" id="PTRA01000001">
    <property type="protein sequence ID" value="PQA60832.1"/>
    <property type="molecule type" value="Genomic_DNA"/>
</dbReference>
<dbReference type="Gene3D" id="2.60.40.1470">
    <property type="entry name" value="ApaG domain"/>
    <property type="match status" value="1"/>
</dbReference>
<dbReference type="Proteomes" id="UP000239590">
    <property type="component" value="Unassembled WGS sequence"/>
</dbReference>
<accession>A0A2S7IT27</accession>
<dbReference type="AlphaFoldDB" id="A0A2S7IT27"/>
<dbReference type="InterPro" id="IPR007474">
    <property type="entry name" value="ApaG_domain"/>
</dbReference>
<dbReference type="OrthoDB" id="9795226at2"/>
<feature type="domain" description="ApaG" evidence="1">
    <location>
        <begin position="3"/>
        <end position="128"/>
    </location>
</feature>
<reference evidence="3" key="1">
    <citation type="submission" date="2018-02" db="EMBL/GenBank/DDBJ databases">
        <title>Genome sequencing of Solimonas sp. HR-BB.</title>
        <authorList>
            <person name="Lee Y."/>
            <person name="Jeon C.O."/>
        </authorList>
    </citation>
    <scope>NUCLEOTIDE SEQUENCE [LARGE SCALE GENOMIC DNA]</scope>
    <source>
        <strain evidence="3">HR-U</strain>
    </source>
</reference>
<evidence type="ECO:0000313" key="2">
    <source>
        <dbReference type="EMBL" id="PQA60832.1"/>
    </source>
</evidence>
<dbReference type="PANTHER" id="PTHR47191">
    <property type="entry name" value="OS05G0170800 PROTEIN"/>
    <property type="match status" value="1"/>
</dbReference>
<dbReference type="Pfam" id="PF04379">
    <property type="entry name" value="DUF525"/>
    <property type="match status" value="1"/>
</dbReference>
<dbReference type="NCBIfam" id="NF003967">
    <property type="entry name" value="PRK05461.1"/>
    <property type="match status" value="1"/>
</dbReference>
<evidence type="ECO:0000259" key="1">
    <source>
        <dbReference type="PROSITE" id="PS51087"/>
    </source>
</evidence>
<dbReference type="PANTHER" id="PTHR47191:SF2">
    <property type="entry name" value="OS05G0170800 PROTEIN"/>
    <property type="match status" value="1"/>
</dbReference>
<gene>
    <name evidence="2" type="ORF">C5O19_14815</name>
</gene>
<dbReference type="RefSeq" id="WP_104713533.1">
    <property type="nucleotide sequence ID" value="NZ_PTRA01000001.1"/>
</dbReference>
<proteinExistence type="predicted"/>
<name>A0A2S7IT27_9BACT</name>
<comment type="caution">
    <text evidence="2">The sequence shown here is derived from an EMBL/GenBank/DDBJ whole genome shotgun (WGS) entry which is preliminary data.</text>
</comment>
<protein>
    <submittedName>
        <fullName evidence="2">Co2+/Mg2+ efflux protein ApaG</fullName>
    </submittedName>
</protein>
<dbReference type="PROSITE" id="PS51087">
    <property type="entry name" value="APAG"/>
    <property type="match status" value="1"/>
</dbReference>
<evidence type="ECO:0000313" key="3">
    <source>
        <dbReference type="Proteomes" id="UP000239590"/>
    </source>
</evidence>
<dbReference type="InterPro" id="IPR050718">
    <property type="entry name" value="ApaG-like"/>
</dbReference>
<sequence>MVTAITEGIKVSVITEFISDHSNASLQHFVFTYRVRIENQSDHTIRLRRRHWFIYDSNGVTREVEGEGVIGQQPILEPGQVHEYVSGSNLQTTMGKMAGSYLMERMYDGREFLVQIPEFLLIVPYKLN</sequence>
<keyword evidence="3" id="KW-1185">Reference proteome</keyword>
<dbReference type="SUPFAM" id="SSF110069">
    <property type="entry name" value="ApaG-like"/>
    <property type="match status" value="1"/>
</dbReference>